<proteinExistence type="predicted"/>
<evidence type="ECO:0008006" key="4">
    <source>
        <dbReference type="Google" id="ProtNLM"/>
    </source>
</evidence>
<reference evidence="2 3" key="1">
    <citation type="submission" date="2020-08" db="EMBL/GenBank/DDBJ databases">
        <title>Studying the diversity of plant-associated saprophytic bacteria and their role in host health and plant-pathogen interactions.</title>
        <authorList>
            <person name="Potnis N."/>
        </authorList>
    </citation>
    <scope>NUCLEOTIDE SEQUENCE [LARGE SCALE GENOMIC DNA]</scope>
    <source>
        <strain evidence="2 3">CFBP 7922</strain>
    </source>
</reference>
<gene>
    <name evidence="2" type="ORF">FHY32_004212</name>
</gene>
<dbReference type="Proteomes" id="UP000576603">
    <property type="component" value="Unassembled WGS sequence"/>
</dbReference>
<evidence type="ECO:0000313" key="3">
    <source>
        <dbReference type="Proteomes" id="UP000576603"/>
    </source>
</evidence>
<accession>A0AAW3UB11</accession>
<evidence type="ECO:0000313" key="2">
    <source>
        <dbReference type="EMBL" id="MBB4725800.1"/>
    </source>
</evidence>
<comment type="caution">
    <text evidence="2">The sequence shown here is derived from an EMBL/GenBank/DDBJ whole genome shotgun (WGS) entry which is preliminary data.</text>
</comment>
<dbReference type="EMBL" id="JACHNL010000014">
    <property type="protein sequence ID" value="MBB4725800.1"/>
    <property type="molecule type" value="Genomic_DNA"/>
</dbReference>
<feature type="region of interest" description="Disordered" evidence="1">
    <location>
        <begin position="75"/>
        <end position="111"/>
    </location>
</feature>
<dbReference type="AlphaFoldDB" id="A0AAW3UB11"/>
<protein>
    <recommendedName>
        <fullName evidence="4">Transposase</fullName>
    </recommendedName>
</protein>
<sequence>MSHYVCLENWPRWALSTLEGLEQKRVSVRSAPAPGHACRLERTPDAGIQSERNDRDDSCSYLAALRVRYSDRFSSLGRPDRMRRNQPVHAENYGAQESRVDRHSIAQSRRA</sequence>
<name>A0AAW3UB11_XANEU</name>
<organism evidence="2 3">
    <name type="scientific">Xanthomonas euvesicatoria</name>
    <dbReference type="NCBI Taxonomy" id="456327"/>
    <lineage>
        <taxon>Bacteria</taxon>
        <taxon>Pseudomonadati</taxon>
        <taxon>Pseudomonadota</taxon>
        <taxon>Gammaproteobacteria</taxon>
        <taxon>Lysobacterales</taxon>
        <taxon>Lysobacteraceae</taxon>
        <taxon>Xanthomonas</taxon>
    </lineage>
</organism>
<feature type="region of interest" description="Disordered" evidence="1">
    <location>
        <begin position="36"/>
        <end position="56"/>
    </location>
</feature>
<evidence type="ECO:0000256" key="1">
    <source>
        <dbReference type="SAM" id="MobiDB-lite"/>
    </source>
</evidence>